<evidence type="ECO:0000313" key="9">
    <source>
        <dbReference type="Proteomes" id="UP000313390"/>
    </source>
</evidence>
<dbReference type="Proteomes" id="UP000553980">
    <property type="component" value="Unassembled WGS sequence"/>
</dbReference>
<proteinExistence type="predicted"/>
<organism evidence="8 9">
    <name type="scientific">Brucella pecoris</name>
    <dbReference type="NCBI Taxonomy" id="867683"/>
    <lineage>
        <taxon>Bacteria</taxon>
        <taxon>Pseudomonadati</taxon>
        <taxon>Pseudomonadota</taxon>
        <taxon>Alphaproteobacteria</taxon>
        <taxon>Hyphomicrobiales</taxon>
        <taxon>Brucellaceae</taxon>
        <taxon>Brucella/Ochrobactrum group</taxon>
        <taxon>Brucella</taxon>
    </lineage>
</organism>
<dbReference type="InterPro" id="IPR050109">
    <property type="entry name" value="HTH-type_TetR-like_transc_reg"/>
</dbReference>
<evidence type="ECO:0000313" key="8">
    <source>
        <dbReference type="EMBL" id="TNV13537.1"/>
    </source>
</evidence>
<protein>
    <submittedName>
        <fullName evidence="7 8">AcrR family transcriptional regulator</fullName>
    </submittedName>
</protein>
<keyword evidence="2" id="KW-0175">Coiled coil</keyword>
<name>A0A5C5CQY5_9HYPH</name>
<dbReference type="SUPFAM" id="SSF48498">
    <property type="entry name" value="Tetracyclin repressor-like, C-terminal domain"/>
    <property type="match status" value="1"/>
</dbReference>
<dbReference type="PROSITE" id="PS01081">
    <property type="entry name" value="HTH_TETR_1"/>
    <property type="match status" value="1"/>
</dbReference>
<dbReference type="EMBL" id="JACIEX010000003">
    <property type="protein sequence ID" value="MBB4093304.1"/>
    <property type="molecule type" value="Genomic_DNA"/>
</dbReference>
<dbReference type="GO" id="GO:0003700">
    <property type="term" value="F:DNA-binding transcription factor activity"/>
    <property type="evidence" value="ECO:0007669"/>
    <property type="project" value="TreeGrafter"/>
</dbReference>
<dbReference type="PRINTS" id="PR00455">
    <property type="entry name" value="HTHTETR"/>
</dbReference>
<accession>A0A5C5CQY5</accession>
<evidence type="ECO:0000259" key="6">
    <source>
        <dbReference type="PROSITE" id="PS50977"/>
    </source>
</evidence>
<dbReference type="EMBL" id="VEWK01000003">
    <property type="protein sequence ID" value="TNV13537.1"/>
    <property type="molecule type" value="Genomic_DNA"/>
</dbReference>
<evidence type="ECO:0000256" key="3">
    <source>
        <dbReference type="ARBA" id="ARBA00023125"/>
    </source>
</evidence>
<gene>
    <name evidence="8" type="ORF">FIB18_07710</name>
    <name evidence="7" type="ORF">GGQ79_001806</name>
</gene>
<dbReference type="PANTHER" id="PTHR30055">
    <property type="entry name" value="HTH-TYPE TRANSCRIPTIONAL REGULATOR RUTR"/>
    <property type="match status" value="1"/>
</dbReference>
<dbReference type="GO" id="GO:0000976">
    <property type="term" value="F:transcription cis-regulatory region binding"/>
    <property type="evidence" value="ECO:0007669"/>
    <property type="project" value="TreeGrafter"/>
</dbReference>
<dbReference type="Gene3D" id="1.10.10.60">
    <property type="entry name" value="Homeodomain-like"/>
    <property type="match status" value="1"/>
</dbReference>
<dbReference type="InterPro" id="IPR001647">
    <property type="entry name" value="HTH_TetR"/>
</dbReference>
<comment type="caution">
    <text evidence="8">The sequence shown here is derived from an EMBL/GenBank/DDBJ whole genome shotgun (WGS) entry which is preliminary data.</text>
</comment>
<dbReference type="PROSITE" id="PS50977">
    <property type="entry name" value="HTH_TETR_2"/>
    <property type="match status" value="1"/>
</dbReference>
<keyword evidence="10" id="KW-1185">Reference proteome</keyword>
<dbReference type="InterPro" id="IPR036271">
    <property type="entry name" value="Tet_transcr_reg_TetR-rel_C_sf"/>
</dbReference>
<evidence type="ECO:0000313" key="10">
    <source>
        <dbReference type="Proteomes" id="UP000553980"/>
    </source>
</evidence>
<dbReference type="Gene3D" id="1.10.357.10">
    <property type="entry name" value="Tetracycline Repressor, domain 2"/>
    <property type="match status" value="1"/>
</dbReference>
<reference evidence="8 9" key="1">
    <citation type="journal article" date="2011" name="Int. J. Syst. Evol. Microbiol.">
        <title>Ochrobactrum pecoris sp. nov., isolated from farm animals.</title>
        <authorList>
            <person name="Kampfer P."/>
            <person name="Huber B."/>
            <person name="Busse H.J."/>
            <person name="Scholz H.C."/>
            <person name="Tomaso H."/>
            <person name="Hotzel H."/>
            <person name="Melzer F."/>
        </authorList>
    </citation>
    <scope>NUCLEOTIDE SEQUENCE [LARGE SCALE GENOMIC DNA]</scope>
    <source>
        <strain evidence="8 9">08RB2639</strain>
    </source>
</reference>
<dbReference type="SUPFAM" id="SSF46689">
    <property type="entry name" value="Homeodomain-like"/>
    <property type="match status" value="1"/>
</dbReference>
<feature type="domain" description="HTH tetR-type" evidence="6">
    <location>
        <begin position="16"/>
        <end position="76"/>
    </location>
</feature>
<dbReference type="PANTHER" id="PTHR30055:SF183">
    <property type="entry name" value="NUCLEOID OCCLUSION FACTOR SLMA"/>
    <property type="match status" value="1"/>
</dbReference>
<dbReference type="InterPro" id="IPR023772">
    <property type="entry name" value="DNA-bd_HTH_TetR-type_CS"/>
</dbReference>
<reference evidence="8" key="2">
    <citation type="submission" date="2019-06" db="EMBL/GenBank/DDBJ databases">
        <authorList>
            <person name="Hu M."/>
        </authorList>
    </citation>
    <scope>NUCLEOTIDE SEQUENCE</scope>
    <source>
        <strain evidence="8">08RB2639</strain>
    </source>
</reference>
<dbReference type="Proteomes" id="UP000313390">
    <property type="component" value="Unassembled WGS sequence"/>
</dbReference>
<dbReference type="AlphaFoldDB" id="A0A5C5CQY5"/>
<keyword evidence="3 5" id="KW-0238">DNA-binding</keyword>
<keyword evidence="4" id="KW-0804">Transcription</keyword>
<reference evidence="7 10" key="3">
    <citation type="submission" date="2020-08" db="EMBL/GenBank/DDBJ databases">
        <title>Genomic Encyclopedia of Type Strains, Phase IV (KMG-IV): sequencing the most valuable type-strain genomes for metagenomic binning, comparative biology and taxonomic classification.</title>
        <authorList>
            <person name="Goeker M."/>
        </authorList>
    </citation>
    <scope>NUCLEOTIDE SEQUENCE [LARGE SCALE GENOMIC DNA]</scope>
    <source>
        <strain evidence="7 10">DSM 23868</strain>
    </source>
</reference>
<dbReference type="InterPro" id="IPR009057">
    <property type="entry name" value="Homeodomain-like_sf"/>
</dbReference>
<dbReference type="OrthoDB" id="9811084at2"/>
<evidence type="ECO:0000256" key="5">
    <source>
        <dbReference type="PROSITE-ProRule" id="PRU00335"/>
    </source>
</evidence>
<evidence type="ECO:0000313" key="7">
    <source>
        <dbReference type="EMBL" id="MBB4093304.1"/>
    </source>
</evidence>
<keyword evidence="1" id="KW-0805">Transcription regulation</keyword>
<feature type="DNA-binding region" description="H-T-H motif" evidence="5">
    <location>
        <begin position="39"/>
        <end position="58"/>
    </location>
</feature>
<dbReference type="Pfam" id="PF00440">
    <property type="entry name" value="TetR_N"/>
    <property type="match status" value="1"/>
</dbReference>
<dbReference type="FunFam" id="1.10.10.60:FF:000141">
    <property type="entry name" value="TetR family transcriptional regulator"/>
    <property type="match status" value="1"/>
</dbReference>
<evidence type="ECO:0000256" key="2">
    <source>
        <dbReference type="ARBA" id="ARBA00023054"/>
    </source>
</evidence>
<evidence type="ECO:0000256" key="4">
    <source>
        <dbReference type="ARBA" id="ARBA00023163"/>
    </source>
</evidence>
<dbReference type="RefSeq" id="WP_140020141.1">
    <property type="nucleotide sequence ID" value="NZ_JACIEX010000003.1"/>
</dbReference>
<evidence type="ECO:0000256" key="1">
    <source>
        <dbReference type="ARBA" id="ARBA00023015"/>
    </source>
</evidence>
<sequence length="200" mass="22536">MPSTVIKPKPRTKPAEIRRDELMAAAEALFLERGFAATSVDEIVRLADVAKGTFYLHFRSKDDILLGLRERFINGFCEGLERQLDLLPAEDWQTKLAVWAETGIDGYLDNYKLHDMVFHDFHPPMRRMKQENPAIVQLDALLTDGNAAGAWKIADTRLTAVLLFNALHGAVDEIISNPHMMDRAEMVAGVKAFFLQAVRT</sequence>